<dbReference type="InterPro" id="IPR005829">
    <property type="entry name" value="Sugar_transporter_CS"/>
</dbReference>
<proteinExistence type="inferred from homology"/>
<feature type="region of interest" description="Disordered" evidence="8">
    <location>
        <begin position="428"/>
        <end position="448"/>
    </location>
</feature>
<evidence type="ECO:0000256" key="6">
    <source>
        <dbReference type="ARBA" id="ARBA00022989"/>
    </source>
</evidence>
<reference evidence="11 12" key="1">
    <citation type="submission" date="2019-07" db="EMBL/GenBank/DDBJ databases">
        <title>Genomic Encyclopedia of Type Strains, Phase I: the one thousand microbial genomes (KMG-I) project.</title>
        <authorList>
            <person name="Kyrpides N."/>
        </authorList>
    </citation>
    <scope>NUCLEOTIDE SEQUENCE [LARGE SCALE GENOMIC DNA]</scope>
    <source>
        <strain evidence="11 12">DSM 6562</strain>
    </source>
</reference>
<dbReference type="InterPro" id="IPR036259">
    <property type="entry name" value="MFS_trans_sf"/>
</dbReference>
<keyword evidence="4" id="KW-1003">Cell membrane</keyword>
<dbReference type="InterPro" id="IPR020846">
    <property type="entry name" value="MFS_dom"/>
</dbReference>
<comment type="caution">
    <text evidence="11">The sequence shown here is derived from an EMBL/GenBank/DDBJ whole genome shotgun (WGS) entry which is preliminary data.</text>
</comment>
<dbReference type="EMBL" id="VNHM01000001">
    <property type="protein sequence ID" value="TYO97968.1"/>
    <property type="molecule type" value="Genomic_DNA"/>
</dbReference>
<dbReference type="AlphaFoldDB" id="A0A5S4ZYH8"/>
<dbReference type="PROSITE" id="PS50850">
    <property type="entry name" value="MFS"/>
    <property type="match status" value="1"/>
</dbReference>
<feature type="compositionally biased region" description="Basic and acidic residues" evidence="8">
    <location>
        <begin position="436"/>
        <end position="448"/>
    </location>
</feature>
<keyword evidence="6 9" id="KW-1133">Transmembrane helix</keyword>
<evidence type="ECO:0000256" key="4">
    <source>
        <dbReference type="ARBA" id="ARBA00022475"/>
    </source>
</evidence>
<keyword evidence="12" id="KW-1185">Reference proteome</keyword>
<evidence type="ECO:0000256" key="3">
    <source>
        <dbReference type="ARBA" id="ARBA00022448"/>
    </source>
</evidence>
<protein>
    <submittedName>
        <fullName evidence="11">ACDE family multidrug resistance protein</fullName>
    </submittedName>
</protein>
<gene>
    <name evidence="11" type="ORF">LX24_00252</name>
</gene>
<keyword evidence="3" id="KW-0813">Transport</keyword>
<evidence type="ECO:0000313" key="11">
    <source>
        <dbReference type="EMBL" id="TYO97968.1"/>
    </source>
</evidence>
<dbReference type="PANTHER" id="PTHR43124:SF3">
    <property type="entry name" value="CHLORAMPHENICOL EFFLUX PUMP RV0191"/>
    <property type="match status" value="1"/>
</dbReference>
<feature type="transmembrane region" description="Helical" evidence="9">
    <location>
        <begin position="163"/>
        <end position="186"/>
    </location>
</feature>
<dbReference type="PROSITE" id="PS00216">
    <property type="entry name" value="SUGAR_TRANSPORT_1"/>
    <property type="match status" value="1"/>
</dbReference>
<keyword evidence="7 9" id="KW-0472">Membrane</keyword>
<evidence type="ECO:0000256" key="5">
    <source>
        <dbReference type="ARBA" id="ARBA00022692"/>
    </source>
</evidence>
<dbReference type="PRINTS" id="PR01035">
    <property type="entry name" value="TCRTETA"/>
</dbReference>
<feature type="transmembrane region" description="Helical" evidence="9">
    <location>
        <begin position="250"/>
        <end position="274"/>
    </location>
</feature>
<dbReference type="SUPFAM" id="SSF103473">
    <property type="entry name" value="MFS general substrate transporter"/>
    <property type="match status" value="1"/>
</dbReference>
<dbReference type="Gene3D" id="1.20.1250.20">
    <property type="entry name" value="MFS general substrate transporter like domains"/>
    <property type="match status" value="1"/>
</dbReference>
<comment type="similarity">
    <text evidence="2">Belongs to the major facilitator superfamily. TCR/Tet family.</text>
</comment>
<dbReference type="InterPro" id="IPR050189">
    <property type="entry name" value="MFS_Efflux_Transporters"/>
</dbReference>
<comment type="subcellular location">
    <subcellularLocation>
        <location evidence="1">Cell membrane</location>
        <topology evidence="1">Multi-pass membrane protein</topology>
    </subcellularLocation>
</comment>
<evidence type="ECO:0000256" key="7">
    <source>
        <dbReference type="ARBA" id="ARBA00023136"/>
    </source>
</evidence>
<name>A0A5S4ZYH8_9FIRM</name>
<evidence type="ECO:0000313" key="12">
    <source>
        <dbReference type="Proteomes" id="UP000323166"/>
    </source>
</evidence>
<dbReference type="Proteomes" id="UP000323166">
    <property type="component" value="Unassembled WGS sequence"/>
</dbReference>
<feature type="transmembrane region" description="Helical" evidence="9">
    <location>
        <begin position="74"/>
        <end position="96"/>
    </location>
</feature>
<evidence type="ECO:0000256" key="1">
    <source>
        <dbReference type="ARBA" id="ARBA00004651"/>
    </source>
</evidence>
<dbReference type="GO" id="GO:0022857">
    <property type="term" value="F:transmembrane transporter activity"/>
    <property type="evidence" value="ECO:0007669"/>
    <property type="project" value="InterPro"/>
</dbReference>
<evidence type="ECO:0000259" key="10">
    <source>
        <dbReference type="PROSITE" id="PS50850"/>
    </source>
</evidence>
<feature type="transmembrane region" description="Helical" evidence="9">
    <location>
        <begin position="43"/>
        <end position="62"/>
    </location>
</feature>
<feature type="transmembrane region" description="Helical" evidence="9">
    <location>
        <begin position="215"/>
        <end position="238"/>
    </location>
</feature>
<sequence>MGAQAGAAALAAIAAVPFIMVLGNSMLIPVLPQLQAALNLSEIKVSMVITAFSIPGLLIPLAGFLSDRIGRKKVIIPGLILYGLGGIIAGLAAMFLHERAYTWIISGRIIQGIGAAGTTPIAMAFTGDLFSGPKRSKALGVVEAANGFGKVLSPVLGAAIGLIVWYATFLFFPAIIIPIVLGIWFLTREPEENRATQSIAQYGKSIKKVFKNKSVLLATIFLSGMVALLILFGILFFLSDYLEETVGLTGLVKGAALAVPVLFMSVTSFVTGLLIKKKVRLMKWLVVTGLGLVAVSLAALNIYENIYLFFAGISMAGLGTGLLLPCLNTIITSTTDTQERGLVTSVYGSVRFLGVAAGPPLFGYLMDISNAYMYWGGTILAGVTALAALFFIRVKDLTAAGDSGAGQQPQQANGQAVQAVRTEFVFAPARKPLPGGKKDKGKEDMPGE</sequence>
<dbReference type="Pfam" id="PF07690">
    <property type="entry name" value="MFS_1"/>
    <property type="match status" value="1"/>
</dbReference>
<dbReference type="InterPro" id="IPR011701">
    <property type="entry name" value="MFS"/>
</dbReference>
<evidence type="ECO:0000256" key="9">
    <source>
        <dbReference type="SAM" id="Phobius"/>
    </source>
</evidence>
<feature type="transmembrane region" description="Helical" evidence="9">
    <location>
        <begin position="306"/>
        <end position="330"/>
    </location>
</feature>
<feature type="transmembrane region" description="Helical" evidence="9">
    <location>
        <begin position="281"/>
        <end position="300"/>
    </location>
</feature>
<dbReference type="CDD" id="cd17474">
    <property type="entry name" value="MFS_YfmO_like"/>
    <property type="match status" value="1"/>
</dbReference>
<feature type="transmembrane region" description="Helical" evidence="9">
    <location>
        <begin position="342"/>
        <end position="366"/>
    </location>
</feature>
<feature type="transmembrane region" description="Helical" evidence="9">
    <location>
        <begin position="372"/>
        <end position="392"/>
    </location>
</feature>
<dbReference type="InterPro" id="IPR001958">
    <property type="entry name" value="Tet-R_TetA/multi-R_MdtG-like"/>
</dbReference>
<evidence type="ECO:0000256" key="8">
    <source>
        <dbReference type="SAM" id="MobiDB-lite"/>
    </source>
</evidence>
<dbReference type="PANTHER" id="PTHR43124">
    <property type="entry name" value="PURINE EFFLUX PUMP PBUE"/>
    <property type="match status" value="1"/>
</dbReference>
<dbReference type="RefSeq" id="WP_166510317.1">
    <property type="nucleotide sequence ID" value="NZ_VNHM01000001.1"/>
</dbReference>
<evidence type="ECO:0000256" key="2">
    <source>
        <dbReference type="ARBA" id="ARBA00007520"/>
    </source>
</evidence>
<organism evidence="11 12">
    <name type="scientific">Desulfallas thermosapovorans DSM 6562</name>
    <dbReference type="NCBI Taxonomy" id="1121431"/>
    <lineage>
        <taxon>Bacteria</taxon>
        <taxon>Bacillati</taxon>
        <taxon>Bacillota</taxon>
        <taxon>Clostridia</taxon>
        <taxon>Eubacteriales</taxon>
        <taxon>Desulfallaceae</taxon>
        <taxon>Desulfallas</taxon>
    </lineage>
</organism>
<feature type="domain" description="Major facilitator superfamily (MFS) profile" evidence="10">
    <location>
        <begin position="9"/>
        <end position="399"/>
    </location>
</feature>
<accession>A0A5S4ZYH8</accession>
<dbReference type="GO" id="GO:0005886">
    <property type="term" value="C:plasma membrane"/>
    <property type="evidence" value="ECO:0007669"/>
    <property type="project" value="UniProtKB-SubCell"/>
</dbReference>
<keyword evidence="5 9" id="KW-0812">Transmembrane</keyword>
<feature type="transmembrane region" description="Helical" evidence="9">
    <location>
        <begin position="7"/>
        <end position="31"/>
    </location>
</feature>